<accession>A0A2R8FA92</accession>
<feature type="domain" description="MACPF" evidence="1">
    <location>
        <begin position="328"/>
        <end position="653"/>
    </location>
</feature>
<reference evidence="3" key="1">
    <citation type="submission" date="2017-11" db="EMBL/GenBank/DDBJ databases">
        <authorList>
            <person name="Seth-Smith MB H."/>
        </authorList>
    </citation>
    <scope>NUCLEOTIDE SEQUENCE [LARGE SCALE GENOMIC DNA]</scope>
</reference>
<evidence type="ECO:0000259" key="1">
    <source>
        <dbReference type="PROSITE" id="PS51412"/>
    </source>
</evidence>
<sequence length="835" mass="93657">MYNILVFINISAILLALVPMNLPNCISQNTTTIMYPLNIFDPRLSDSLNGLRKGPPLETENALAEFIESLSPSSFPLEEVAIPIAPGYHPKFYLCFKNRDDLGVYYEILDGVFLNTVAACLIENSLLIDSMSEELLSQIQEALLRSSETGSRYFIGPESHKDLLTGFNSFELVKNVSFLGRALNLVTIDPVNILNSLGSYCALDYSFNEETAVPSSDSRLGLPPGTKFLPQYRADVAVSTSVFEEKTSFSNTFSTTVTVNVPYGLKNTECSVGCFKENSKEIVVVKRQIFPSYAPKLPDLVKKYKRSAKILINKINFGNIWRNQAKSQILTEGDVRLDLQGLDSSKFNYQIQVGTHTISSVLIDRPIADIKISSEQTYAIRKIKSGFQQSLDDCHIYQVSFKSTVLDGLGDPSFLGSSSEEDDDPMDEVDGEEASKEAAFSASFSYEFVRSNTRESKNTVTHSKATRTLYTLKQDCSYDPSKLKLDDEFRYWVEKKLDVNNPDSLDAFIKEVGTHYTTSVTYGGVGFQVLKMSYLQVEELQREKITVTAAAASSLLKSKTSNETEKGYSSYQSESSSQTVFLGGTVLPDLQQDRLDFKDWSDSVFNEPIPLEISVSPITDLLTPQFFPSQDVQVLAKKKSALGKVIFNYLESHKPKEDPKPSIITSGFNSSSSTFTLMASHNPKAVTLPYIDYWSYVPYLFPTLKETSHARPLTFYLRLENMFEQQNLVHNTSYILASLLVRTGYWGSSYVEYDALSFYGSWPQAYFDWPGYQDRCTWTLEKLNTTGDLFIRSGDEIRLKHNASGEYLATTSMADGYHTLTRTKNSSDAVFIIKT</sequence>
<proteinExistence type="predicted"/>
<dbReference type="AlphaFoldDB" id="A0A2R8FA92"/>
<dbReference type="EMBL" id="LT993738">
    <property type="protein sequence ID" value="SPN73335.1"/>
    <property type="molecule type" value="Genomic_DNA"/>
</dbReference>
<keyword evidence="3" id="KW-1185">Reference proteome</keyword>
<gene>
    <name evidence="2" type="ORF">C10C_0153</name>
</gene>
<organism evidence="2 3">
    <name type="scientific">Chlamydia serpentis</name>
    <dbReference type="NCBI Taxonomy" id="1967782"/>
    <lineage>
        <taxon>Bacteria</taxon>
        <taxon>Pseudomonadati</taxon>
        <taxon>Chlamydiota</taxon>
        <taxon>Chlamydiia</taxon>
        <taxon>Chlamydiales</taxon>
        <taxon>Chlamydiaceae</taxon>
        <taxon>Chlamydia/Chlamydophila group</taxon>
        <taxon>Chlamydia</taxon>
    </lineage>
</organism>
<evidence type="ECO:0000313" key="2">
    <source>
        <dbReference type="EMBL" id="SPN73335.1"/>
    </source>
</evidence>
<dbReference type="PROSITE" id="PS51412">
    <property type="entry name" value="MACPF_2"/>
    <property type="match status" value="1"/>
</dbReference>
<dbReference type="Pfam" id="PF01823">
    <property type="entry name" value="MACPF"/>
    <property type="match status" value="1"/>
</dbReference>
<dbReference type="KEGG" id="csee:C10C_0153"/>
<protein>
    <submittedName>
        <fullName evidence="2">MAC/Perforin domain</fullName>
    </submittedName>
</protein>
<dbReference type="Proteomes" id="UP000244926">
    <property type="component" value="Chromosome I"/>
</dbReference>
<name>A0A2R8FA92_9CHLA</name>
<evidence type="ECO:0000313" key="3">
    <source>
        <dbReference type="Proteomes" id="UP000244926"/>
    </source>
</evidence>
<dbReference type="SMART" id="SM00457">
    <property type="entry name" value="MACPF"/>
    <property type="match status" value="1"/>
</dbReference>
<dbReference type="InterPro" id="IPR020864">
    <property type="entry name" value="MACPF"/>
</dbReference>